<protein>
    <submittedName>
        <fullName evidence="2">Uncharacterized protein</fullName>
    </submittedName>
</protein>
<evidence type="ECO:0000313" key="3">
    <source>
        <dbReference type="Proteomes" id="UP000009027"/>
    </source>
</evidence>
<dbReference type="GO" id="GO:0030488">
    <property type="term" value="P:tRNA methylation"/>
    <property type="evidence" value="ECO:0007669"/>
    <property type="project" value="TreeGrafter"/>
</dbReference>
<reference evidence="2 3" key="1">
    <citation type="journal article" date="2012" name="Proc. Natl. Acad. Sci. U.S.A.">
        <title>Antigenic diversity is generated by distinct evolutionary mechanisms in African trypanosome species.</title>
        <authorList>
            <person name="Jackson A.P."/>
            <person name="Berry A."/>
            <person name="Aslett M."/>
            <person name="Allison H.C."/>
            <person name="Burton P."/>
            <person name="Vavrova-Anderson J."/>
            <person name="Brown R."/>
            <person name="Browne H."/>
            <person name="Corton N."/>
            <person name="Hauser H."/>
            <person name="Gamble J."/>
            <person name="Gilderthorp R."/>
            <person name="Marcello L."/>
            <person name="McQuillan J."/>
            <person name="Otto T.D."/>
            <person name="Quail M.A."/>
            <person name="Sanders M.J."/>
            <person name="van Tonder A."/>
            <person name="Ginger M.L."/>
            <person name="Field M.C."/>
            <person name="Barry J.D."/>
            <person name="Hertz-Fowler C."/>
            <person name="Berriman M."/>
        </authorList>
    </citation>
    <scope>NUCLEOTIDE SEQUENCE</scope>
    <source>
        <strain evidence="2 3">Y486</strain>
    </source>
</reference>
<accession>F9WTY3</accession>
<dbReference type="Proteomes" id="UP000009027">
    <property type="component" value="Unassembled WGS sequence"/>
</dbReference>
<keyword evidence="3" id="KW-1185">Reference proteome</keyword>
<sequence length="365" mass="41014">MDHLSHHTFKQRWTSVAAEEMMQQFALFLECDLVLAALHMLRRDLASVSYTSDHSCMDLLRMSTLLEFLVTFCNRDTMSSQKYSHLIESVENTLLGRMDPLSEQPLGNADVQCWAIRFLARCRAHRQTSRGAFIHIISHHSLPWCNVQCRAAVVDALRDALFTASIRPSTDENCAVDHCKLLLILLKLLFDDVHDVRMLSCQVASSISSSGCTVFDHTTCVIALVSQLREHCESGVLHPETVKQYLLRNGHEILHCSDTIAPANMCEPLDKMGQKDKRLNAVLDCEDSDSDSDSDDDNSDDKDEGEVLFQKEADNVFAEGAMLTYLFSYITGLMDPDVPRFTVLDELLHAAKQRGSVSLLYAALL</sequence>
<name>F9WTY3_TRYVY</name>
<dbReference type="EMBL" id="CAEX01006842">
    <property type="protein sequence ID" value="CCD21029.1"/>
    <property type="molecule type" value="Genomic_DNA"/>
</dbReference>
<dbReference type="PANTHER" id="PTHR14387">
    <property type="entry name" value="THADA/DEATH RECEPTOR INTERACTING PROTEIN"/>
    <property type="match status" value="1"/>
</dbReference>
<organism evidence="2 3">
    <name type="scientific">Trypanosoma vivax (strain Y486)</name>
    <dbReference type="NCBI Taxonomy" id="1055687"/>
    <lineage>
        <taxon>Eukaryota</taxon>
        <taxon>Discoba</taxon>
        <taxon>Euglenozoa</taxon>
        <taxon>Kinetoplastea</taxon>
        <taxon>Metakinetoplastina</taxon>
        <taxon>Trypanosomatida</taxon>
        <taxon>Trypanosomatidae</taxon>
        <taxon>Trypanosoma</taxon>
        <taxon>Duttonella</taxon>
    </lineage>
</organism>
<dbReference type="PANTHER" id="PTHR14387:SF0">
    <property type="entry name" value="DUF2428 DOMAIN-CONTAINING PROTEIN"/>
    <property type="match status" value="1"/>
</dbReference>
<evidence type="ECO:0000256" key="1">
    <source>
        <dbReference type="SAM" id="MobiDB-lite"/>
    </source>
</evidence>
<evidence type="ECO:0000313" key="2">
    <source>
        <dbReference type="EMBL" id="CCD21029.1"/>
    </source>
</evidence>
<gene>
    <name evidence="2" type="ORF">TvY486_0039290</name>
</gene>
<dbReference type="GO" id="GO:0005829">
    <property type="term" value="C:cytosol"/>
    <property type="evidence" value="ECO:0007669"/>
    <property type="project" value="TreeGrafter"/>
</dbReference>
<feature type="region of interest" description="Disordered" evidence="1">
    <location>
        <begin position="285"/>
        <end position="304"/>
    </location>
</feature>
<dbReference type="AlphaFoldDB" id="F9WTY3"/>
<dbReference type="VEuPathDB" id="TriTrypDB:TvY486_0039290"/>
<dbReference type="InterPro" id="IPR051954">
    <property type="entry name" value="tRNA_methyltransferase_THADA"/>
</dbReference>
<proteinExistence type="predicted"/>